<evidence type="ECO:0000256" key="1">
    <source>
        <dbReference type="ARBA" id="ARBA00006432"/>
    </source>
</evidence>
<dbReference type="EMBL" id="KZ678136">
    <property type="protein sequence ID" value="PSN66243.1"/>
    <property type="molecule type" value="Genomic_DNA"/>
</dbReference>
<gene>
    <name evidence="5" type="ORF">BS50DRAFT_668984</name>
</gene>
<dbReference type="InterPro" id="IPR045851">
    <property type="entry name" value="AMP-bd_C_sf"/>
</dbReference>
<dbReference type="Proteomes" id="UP000240883">
    <property type="component" value="Unassembled WGS sequence"/>
</dbReference>
<dbReference type="InterPro" id="IPR020845">
    <property type="entry name" value="AMP-binding_CS"/>
</dbReference>
<evidence type="ECO:0000313" key="5">
    <source>
        <dbReference type="EMBL" id="PSN66243.1"/>
    </source>
</evidence>
<dbReference type="PANTHER" id="PTHR24096:SF149">
    <property type="entry name" value="AMP-BINDING DOMAIN-CONTAINING PROTEIN-RELATED"/>
    <property type="match status" value="1"/>
</dbReference>
<accession>A0A2T2NLD8</accession>
<dbReference type="InterPro" id="IPR000873">
    <property type="entry name" value="AMP-dep_synth/lig_dom"/>
</dbReference>
<dbReference type="AlphaFoldDB" id="A0A2T2NLD8"/>
<keyword evidence="6" id="KW-1185">Reference proteome</keyword>
<dbReference type="STRING" id="1448308.A0A2T2NLD8"/>
<dbReference type="GO" id="GO:0016405">
    <property type="term" value="F:CoA-ligase activity"/>
    <property type="evidence" value="ECO:0007669"/>
    <property type="project" value="TreeGrafter"/>
</dbReference>
<evidence type="ECO:0000313" key="6">
    <source>
        <dbReference type="Proteomes" id="UP000240883"/>
    </source>
</evidence>
<dbReference type="Gene3D" id="3.30.300.30">
    <property type="match status" value="1"/>
</dbReference>
<dbReference type="Gene3D" id="3.40.50.12780">
    <property type="entry name" value="N-terminal domain of ligase-like"/>
    <property type="match status" value="1"/>
</dbReference>
<evidence type="ECO:0000256" key="2">
    <source>
        <dbReference type="ARBA" id="ARBA00022598"/>
    </source>
</evidence>
<dbReference type="OrthoDB" id="6509636at2759"/>
<evidence type="ECO:0000259" key="4">
    <source>
        <dbReference type="Pfam" id="PF13193"/>
    </source>
</evidence>
<dbReference type="Pfam" id="PF13193">
    <property type="entry name" value="AMP-binding_C"/>
    <property type="match status" value="1"/>
</dbReference>
<dbReference type="InterPro" id="IPR042099">
    <property type="entry name" value="ANL_N_sf"/>
</dbReference>
<dbReference type="CDD" id="cd05911">
    <property type="entry name" value="Firefly_Luc_like"/>
    <property type="match status" value="1"/>
</dbReference>
<dbReference type="PANTHER" id="PTHR24096">
    <property type="entry name" value="LONG-CHAIN-FATTY-ACID--COA LIGASE"/>
    <property type="match status" value="1"/>
</dbReference>
<dbReference type="Pfam" id="PF00501">
    <property type="entry name" value="AMP-binding"/>
    <property type="match status" value="1"/>
</dbReference>
<reference evidence="5 6" key="1">
    <citation type="journal article" date="2018" name="Front. Microbiol.">
        <title>Genome-Wide Analysis of Corynespora cassiicola Leaf Fall Disease Putative Effectors.</title>
        <authorList>
            <person name="Lopez D."/>
            <person name="Ribeiro S."/>
            <person name="Label P."/>
            <person name="Fumanal B."/>
            <person name="Venisse J.S."/>
            <person name="Kohler A."/>
            <person name="de Oliveira R.R."/>
            <person name="Labutti K."/>
            <person name="Lipzen A."/>
            <person name="Lail K."/>
            <person name="Bauer D."/>
            <person name="Ohm R.A."/>
            <person name="Barry K.W."/>
            <person name="Spatafora J."/>
            <person name="Grigoriev I.V."/>
            <person name="Martin F.M."/>
            <person name="Pujade-Renaud V."/>
        </authorList>
    </citation>
    <scope>NUCLEOTIDE SEQUENCE [LARGE SCALE GENOMIC DNA]</scope>
    <source>
        <strain evidence="5 6">Philippines</strain>
    </source>
</reference>
<keyword evidence="2 5" id="KW-0436">Ligase</keyword>
<feature type="domain" description="AMP-binding enzyme C-terminal" evidence="4">
    <location>
        <begin position="444"/>
        <end position="523"/>
    </location>
</feature>
<evidence type="ECO:0000259" key="3">
    <source>
        <dbReference type="Pfam" id="PF00501"/>
    </source>
</evidence>
<organism evidence="5 6">
    <name type="scientific">Corynespora cassiicola Philippines</name>
    <dbReference type="NCBI Taxonomy" id="1448308"/>
    <lineage>
        <taxon>Eukaryota</taxon>
        <taxon>Fungi</taxon>
        <taxon>Dikarya</taxon>
        <taxon>Ascomycota</taxon>
        <taxon>Pezizomycotina</taxon>
        <taxon>Dothideomycetes</taxon>
        <taxon>Pleosporomycetidae</taxon>
        <taxon>Pleosporales</taxon>
        <taxon>Corynesporascaceae</taxon>
        <taxon>Corynespora</taxon>
    </lineage>
</organism>
<dbReference type="SUPFAM" id="SSF56801">
    <property type="entry name" value="Acetyl-CoA synthetase-like"/>
    <property type="match status" value="1"/>
</dbReference>
<dbReference type="InterPro" id="IPR025110">
    <property type="entry name" value="AMP-bd_C"/>
</dbReference>
<feature type="domain" description="AMP-dependent synthetase/ligase" evidence="3">
    <location>
        <begin position="23"/>
        <end position="392"/>
    </location>
</feature>
<comment type="similarity">
    <text evidence="1">Belongs to the ATP-dependent AMP-binding enzyme family.</text>
</comment>
<protein>
    <submittedName>
        <fullName evidence="5">4-coumarate-CoA ligase 2</fullName>
    </submittedName>
</protein>
<dbReference type="PROSITE" id="PS00455">
    <property type="entry name" value="AMP_BINDING"/>
    <property type="match status" value="1"/>
</dbReference>
<name>A0A2T2NLD8_CORCC</name>
<proteinExistence type="inferred from homology"/>
<sequence>MPITSSYPSILIPAADMWDFFIENNDREYPTDHVLYVDIKNKRESTLIDIKKAAERFGKGLLQHWDWHKGDVLALMTPNTPEVAAVTFGTLYAGGVVCPLNNLYTVDEAVSQLRLSKAKAFVTHRACLEVARKAAAMAGLPDDHILLVDDEDLKRGFLHFSSITSDAAGFNKVETDPNTDLAFLVYSSGTTGSPKGVMLTHKNMVANTIQYSSADPGSIEWKRDRVLGFLPMYHIYGLAVLILSPLYKGVSTFIMERFDLETFCGVIERERITVAYIVPPVALALAKHPLIDKYNLRSLQMLHSSAAPTSKEIIQAIYDRLGAPVKQGYGLSEASPGVASQKLEDWNKPIGCSGRLIPNMSMKITHEGKEVQGHGKEGELWIKGPNIFKGYYENPKATAESIDSEGWYRTGDIGYIDDQENIYITDRVKELIKYNGFQVAPAQLEGLLIGHPAVADVAVIGIYSDQLATELPRAYIVVANGYERNESLKKELQKWLHERVAPHKRLRGGVRFVDAIPKSNAGKLLRRVLMEQAKMETSQESIKARL</sequence>